<feature type="transmembrane region" description="Helical" evidence="7">
    <location>
        <begin position="324"/>
        <end position="344"/>
    </location>
</feature>
<evidence type="ECO:0000256" key="6">
    <source>
        <dbReference type="ARBA" id="ARBA00023136"/>
    </source>
</evidence>
<feature type="domain" description="Major facilitator superfamily (MFS) profile" evidence="8">
    <location>
        <begin position="34"/>
        <end position="442"/>
    </location>
</feature>
<dbReference type="Gene3D" id="1.20.1250.20">
    <property type="entry name" value="MFS general substrate transporter like domains"/>
    <property type="match status" value="2"/>
</dbReference>
<evidence type="ECO:0000256" key="3">
    <source>
        <dbReference type="ARBA" id="ARBA00022475"/>
    </source>
</evidence>
<comment type="caution">
    <text evidence="9">The sequence shown here is derived from an EMBL/GenBank/DDBJ whole genome shotgun (WGS) entry which is preliminary data.</text>
</comment>
<feature type="transmembrane region" description="Helical" evidence="7">
    <location>
        <begin position="210"/>
        <end position="229"/>
    </location>
</feature>
<feature type="transmembrane region" description="Helical" evidence="7">
    <location>
        <begin position="106"/>
        <end position="125"/>
    </location>
</feature>
<protein>
    <submittedName>
        <fullName evidence="9">MFS transporter</fullName>
    </submittedName>
</protein>
<dbReference type="CDD" id="cd17369">
    <property type="entry name" value="MFS_ShiA_like"/>
    <property type="match status" value="1"/>
</dbReference>
<feature type="transmembrane region" description="Helical" evidence="7">
    <location>
        <begin position="421"/>
        <end position="438"/>
    </location>
</feature>
<proteinExistence type="predicted"/>
<feature type="transmembrane region" description="Helical" evidence="7">
    <location>
        <begin position="397"/>
        <end position="415"/>
    </location>
</feature>
<reference evidence="9 10" key="1">
    <citation type="journal article" date="2019" name="Int. J. Syst. Evol. Microbiol.">
        <title>The Global Catalogue of Microorganisms (GCM) 10K type strain sequencing project: providing services to taxonomists for standard genome sequencing and annotation.</title>
        <authorList>
            <consortium name="The Broad Institute Genomics Platform"/>
            <consortium name="The Broad Institute Genome Sequencing Center for Infectious Disease"/>
            <person name="Wu L."/>
            <person name="Ma J."/>
        </authorList>
    </citation>
    <scope>NUCLEOTIDE SEQUENCE [LARGE SCALE GENOMIC DNA]</scope>
    <source>
        <strain evidence="9 10">JCM 15672</strain>
    </source>
</reference>
<dbReference type="InterPro" id="IPR020846">
    <property type="entry name" value="MFS_dom"/>
</dbReference>
<evidence type="ECO:0000256" key="4">
    <source>
        <dbReference type="ARBA" id="ARBA00022692"/>
    </source>
</evidence>
<dbReference type="PANTHER" id="PTHR43045">
    <property type="entry name" value="SHIKIMATE TRANSPORTER"/>
    <property type="match status" value="1"/>
</dbReference>
<dbReference type="RefSeq" id="WP_344376274.1">
    <property type="nucleotide sequence ID" value="NZ_BAAAPW010000005.1"/>
</dbReference>
<evidence type="ECO:0000256" key="2">
    <source>
        <dbReference type="ARBA" id="ARBA00022448"/>
    </source>
</evidence>
<organism evidence="9 10">
    <name type="scientific">Agromyces tropicus</name>
    <dbReference type="NCBI Taxonomy" id="555371"/>
    <lineage>
        <taxon>Bacteria</taxon>
        <taxon>Bacillati</taxon>
        <taxon>Actinomycetota</taxon>
        <taxon>Actinomycetes</taxon>
        <taxon>Micrococcales</taxon>
        <taxon>Microbacteriaceae</taxon>
        <taxon>Agromyces</taxon>
    </lineage>
</organism>
<dbReference type="InterPro" id="IPR036259">
    <property type="entry name" value="MFS_trans_sf"/>
</dbReference>
<feature type="transmembrane region" description="Helical" evidence="7">
    <location>
        <begin position="350"/>
        <end position="376"/>
    </location>
</feature>
<dbReference type="InterPro" id="IPR005829">
    <property type="entry name" value="Sugar_transporter_CS"/>
</dbReference>
<keyword evidence="6 7" id="KW-0472">Membrane</keyword>
<dbReference type="PROSITE" id="PS50850">
    <property type="entry name" value="MFS"/>
    <property type="match status" value="1"/>
</dbReference>
<name>A0ABN2USM8_9MICO</name>
<evidence type="ECO:0000256" key="7">
    <source>
        <dbReference type="SAM" id="Phobius"/>
    </source>
</evidence>
<dbReference type="EMBL" id="BAAAPW010000005">
    <property type="protein sequence ID" value="GAA2042073.1"/>
    <property type="molecule type" value="Genomic_DNA"/>
</dbReference>
<feature type="transmembrane region" description="Helical" evidence="7">
    <location>
        <begin position="174"/>
        <end position="198"/>
    </location>
</feature>
<dbReference type="Proteomes" id="UP001501196">
    <property type="component" value="Unassembled WGS sequence"/>
</dbReference>
<feature type="transmembrane region" description="Helical" evidence="7">
    <location>
        <begin position="59"/>
        <end position="86"/>
    </location>
</feature>
<dbReference type="PROSITE" id="PS00216">
    <property type="entry name" value="SUGAR_TRANSPORT_1"/>
    <property type="match status" value="1"/>
</dbReference>
<dbReference type="SUPFAM" id="SSF103473">
    <property type="entry name" value="MFS general substrate transporter"/>
    <property type="match status" value="1"/>
</dbReference>
<keyword evidence="5 7" id="KW-1133">Transmembrane helix</keyword>
<gene>
    <name evidence="9" type="ORF">GCM10009819_30410</name>
</gene>
<keyword evidence="2" id="KW-0813">Transport</keyword>
<evidence type="ECO:0000313" key="9">
    <source>
        <dbReference type="EMBL" id="GAA2042073.1"/>
    </source>
</evidence>
<evidence type="ECO:0000256" key="1">
    <source>
        <dbReference type="ARBA" id="ARBA00004651"/>
    </source>
</evidence>
<feature type="transmembrane region" description="Helical" evidence="7">
    <location>
        <begin position="34"/>
        <end position="53"/>
    </location>
</feature>
<feature type="transmembrane region" description="Helical" evidence="7">
    <location>
        <begin position="137"/>
        <end position="162"/>
    </location>
</feature>
<dbReference type="Pfam" id="PF07690">
    <property type="entry name" value="MFS_1"/>
    <property type="match status" value="1"/>
</dbReference>
<evidence type="ECO:0000259" key="8">
    <source>
        <dbReference type="PROSITE" id="PS50850"/>
    </source>
</evidence>
<sequence>MTQITRTAPHETTMPTTAADGTQLSMTTKDMRRVIASSFMGSMIEFYDFILYATAASLVFGQVFFAGLGPAFATFASFATFAVGYLARPLGGIIFGHFGDTRGRKVVLILTMVLMGIASTLMGLLPPTESVGVIAPILLVLLRVVQGVSVGGEWGGAILVALEHAPKKHRGLAASFANAGGPVGAVLATLMLSMFSLLPEDQFLAWGWRVPFLFSIALVVVGLIIRLRVAETPMFQQLEQIGARRRVPILDVLRYHWRAVLIAFVAVLAFTTSQGLMTVWGVSEAVGAGADRTGVLNWKAVAAVVTVIVSILAARASDRLGRRVVVVAGCVVGIVLALPIIGLLQTGTVWGFAVAIILGNGLVQGMVYGPIAAFVAEQFPTALRFSGASAAYQTASTVGAGFSPLIATSLVIGLGATWPVAVFWMIVLAASAGAVLLAKESKDVDIHATRGQR</sequence>
<evidence type="ECO:0000256" key="5">
    <source>
        <dbReference type="ARBA" id="ARBA00022989"/>
    </source>
</evidence>
<keyword evidence="4 7" id="KW-0812">Transmembrane</keyword>
<feature type="transmembrane region" description="Helical" evidence="7">
    <location>
        <begin position="296"/>
        <end position="317"/>
    </location>
</feature>
<dbReference type="PANTHER" id="PTHR43045:SF1">
    <property type="entry name" value="SHIKIMATE TRANSPORTER"/>
    <property type="match status" value="1"/>
</dbReference>
<evidence type="ECO:0000313" key="10">
    <source>
        <dbReference type="Proteomes" id="UP001501196"/>
    </source>
</evidence>
<keyword evidence="3" id="KW-1003">Cell membrane</keyword>
<comment type="subcellular location">
    <subcellularLocation>
        <location evidence="1">Cell membrane</location>
        <topology evidence="1">Multi-pass membrane protein</topology>
    </subcellularLocation>
</comment>
<feature type="transmembrane region" description="Helical" evidence="7">
    <location>
        <begin position="255"/>
        <end position="276"/>
    </location>
</feature>
<dbReference type="InterPro" id="IPR011701">
    <property type="entry name" value="MFS"/>
</dbReference>
<accession>A0ABN2USM8</accession>
<keyword evidence="10" id="KW-1185">Reference proteome</keyword>